<organism evidence="1">
    <name type="scientific">marine sediment metagenome</name>
    <dbReference type="NCBI Taxonomy" id="412755"/>
    <lineage>
        <taxon>unclassified sequences</taxon>
        <taxon>metagenomes</taxon>
        <taxon>ecological metagenomes</taxon>
    </lineage>
</organism>
<name>A0A0F9NYJ1_9ZZZZ</name>
<reference evidence="1" key="1">
    <citation type="journal article" date="2015" name="Nature">
        <title>Complex archaea that bridge the gap between prokaryotes and eukaryotes.</title>
        <authorList>
            <person name="Spang A."/>
            <person name="Saw J.H."/>
            <person name="Jorgensen S.L."/>
            <person name="Zaremba-Niedzwiedzka K."/>
            <person name="Martijn J."/>
            <person name="Lind A.E."/>
            <person name="van Eijk R."/>
            <person name="Schleper C."/>
            <person name="Guy L."/>
            <person name="Ettema T.J."/>
        </authorList>
    </citation>
    <scope>NUCLEOTIDE SEQUENCE</scope>
</reference>
<accession>A0A0F9NYJ1</accession>
<protein>
    <submittedName>
        <fullName evidence="1">Uncharacterized protein</fullName>
    </submittedName>
</protein>
<gene>
    <name evidence="1" type="ORF">LCGC14_0893640</name>
</gene>
<dbReference type="EMBL" id="LAZR01002873">
    <property type="protein sequence ID" value="KKN24575.1"/>
    <property type="molecule type" value="Genomic_DNA"/>
</dbReference>
<evidence type="ECO:0000313" key="1">
    <source>
        <dbReference type="EMBL" id="KKN24575.1"/>
    </source>
</evidence>
<proteinExistence type="predicted"/>
<dbReference type="AlphaFoldDB" id="A0A0F9NYJ1"/>
<comment type="caution">
    <text evidence="1">The sequence shown here is derived from an EMBL/GenBank/DDBJ whole genome shotgun (WGS) entry which is preliminary data.</text>
</comment>
<sequence length="349" mass="40675">MKKLSKETLQGMKKQELLDYCRSNGIKGYSNKNKTYITNLILQSYKTGKQPIRRSIRKVTITKKQSIILNFTKTYHGTIHKNVSGVLLKGLDVSKSRGKGFGIYNSISVTDNPLLAKSMIKGELGLDKKGEILIINKRLRIIDLRDIKGRKYWKSLDRNPIKATKENIDGVAFKNYESIRIKAFYKDIPLNKVKNALEIQIFKSIEPRYIKIINLKKGVENYRKFNFTILSKKYLKKYSRDEKLPENYFIINEKRTGKFILNKKGAETWAVRKGKWITINPQIFEAIAEENPNDAEKMLSFIIAHEVSHYKSKIEAVADIKATLISKISEREFRRLEQKYQKKLIKFKK</sequence>